<dbReference type="Gene3D" id="1.10.1220.10">
    <property type="entry name" value="Met repressor-like"/>
    <property type="match status" value="1"/>
</dbReference>
<dbReference type="KEGG" id="bsol:FSW04_20165"/>
<evidence type="ECO:0000313" key="3">
    <source>
        <dbReference type="Proteomes" id="UP000321805"/>
    </source>
</evidence>
<reference evidence="2 3" key="1">
    <citation type="journal article" date="2018" name="J. Microbiol.">
        <title>Baekduia soli gen. nov., sp. nov., a novel bacterium isolated from the soil of Baekdu Mountain and proposal of a novel family name, Baekduiaceae fam. nov.</title>
        <authorList>
            <person name="An D.S."/>
            <person name="Siddiqi M.Z."/>
            <person name="Kim K.H."/>
            <person name="Yu H.S."/>
            <person name="Im W.T."/>
        </authorList>
    </citation>
    <scope>NUCLEOTIDE SEQUENCE [LARGE SCALE GENOMIC DNA]</scope>
    <source>
        <strain evidence="2 3">BR7-21</strain>
    </source>
</reference>
<dbReference type="InterPro" id="IPR013321">
    <property type="entry name" value="Arc_rbn_hlx_hlx"/>
</dbReference>
<accession>A0A5B8U929</accession>
<feature type="region of interest" description="Disordered" evidence="1">
    <location>
        <begin position="42"/>
        <end position="72"/>
    </location>
</feature>
<dbReference type="EMBL" id="CP042430">
    <property type="protein sequence ID" value="QEC49663.1"/>
    <property type="molecule type" value="Genomic_DNA"/>
</dbReference>
<sequence length="72" mass="8212">MHTLKTVVPHELHEAIRARARAADRSVSREVLRGLRWYVAATAEDDGAARQPPRAENLDGKTPRHDERYSPR</sequence>
<feature type="compositionally biased region" description="Basic and acidic residues" evidence="1">
    <location>
        <begin position="56"/>
        <end position="72"/>
    </location>
</feature>
<gene>
    <name evidence="2" type="ORF">FSW04_20165</name>
</gene>
<organism evidence="2 3">
    <name type="scientific">Baekduia soli</name>
    <dbReference type="NCBI Taxonomy" id="496014"/>
    <lineage>
        <taxon>Bacteria</taxon>
        <taxon>Bacillati</taxon>
        <taxon>Actinomycetota</taxon>
        <taxon>Thermoleophilia</taxon>
        <taxon>Solirubrobacterales</taxon>
        <taxon>Baekduiaceae</taxon>
        <taxon>Baekduia</taxon>
    </lineage>
</organism>
<dbReference type="GO" id="GO:0006355">
    <property type="term" value="P:regulation of DNA-templated transcription"/>
    <property type="evidence" value="ECO:0007669"/>
    <property type="project" value="InterPro"/>
</dbReference>
<dbReference type="SUPFAM" id="SSF47598">
    <property type="entry name" value="Ribbon-helix-helix"/>
    <property type="match status" value="1"/>
</dbReference>
<dbReference type="InterPro" id="IPR010985">
    <property type="entry name" value="Ribbon_hlx_hlx"/>
</dbReference>
<dbReference type="Proteomes" id="UP000321805">
    <property type="component" value="Chromosome"/>
</dbReference>
<evidence type="ECO:0000256" key="1">
    <source>
        <dbReference type="SAM" id="MobiDB-lite"/>
    </source>
</evidence>
<keyword evidence="3" id="KW-1185">Reference proteome</keyword>
<protein>
    <recommendedName>
        <fullName evidence="4">Arc family DNA-binding protein</fullName>
    </recommendedName>
</protein>
<dbReference type="AlphaFoldDB" id="A0A5B8U929"/>
<proteinExistence type="predicted"/>
<evidence type="ECO:0008006" key="4">
    <source>
        <dbReference type="Google" id="ProtNLM"/>
    </source>
</evidence>
<dbReference type="RefSeq" id="WP_146922028.1">
    <property type="nucleotide sequence ID" value="NZ_CP042430.1"/>
</dbReference>
<name>A0A5B8U929_9ACTN</name>
<evidence type="ECO:0000313" key="2">
    <source>
        <dbReference type="EMBL" id="QEC49663.1"/>
    </source>
</evidence>